<keyword evidence="3" id="KW-1133">Transmembrane helix</keyword>
<keyword evidence="1" id="KW-0175">Coiled coil</keyword>
<sequence>MYSLDVNFLNDRPEYKPDVAKRSGRGGGVAIGGRRPLWIGLGVGLLLPLLTLASLLFLQNSNNALREDSAELDSQLQELQKQEAELKRLEADVKQAKDEATALATVFNQVKPWSALMQDLRDRIPPNVQITSVKQVAAPTPTGGGASPSPSPKSPTAVPPTYLEIIGKAKDFNDVNDLALMLERSPLVDGKAVQILGAKREAQERPLAPLTLPNQPQQAQTPDQQVRLPKLIDFSIRAGLTEMPASEMVDVLNAKGAKGLVTRLRVLQQKGVGQTPAKPQQKPAGAQTAEPKKAN</sequence>
<feature type="coiled-coil region" evidence="1">
    <location>
        <begin position="58"/>
        <end position="106"/>
    </location>
</feature>
<name>A0A7C3KE71_9CYAN</name>
<gene>
    <name evidence="4" type="ORF">ENR64_14145</name>
</gene>
<proteinExistence type="predicted"/>
<dbReference type="InterPro" id="IPR007813">
    <property type="entry name" value="PilN"/>
</dbReference>
<dbReference type="EMBL" id="DSRU01000209">
    <property type="protein sequence ID" value="HFM98869.1"/>
    <property type="molecule type" value="Genomic_DNA"/>
</dbReference>
<dbReference type="Pfam" id="PF05137">
    <property type="entry name" value="PilN"/>
    <property type="match status" value="1"/>
</dbReference>
<accession>A0A7C3KE71</accession>
<reference evidence="4" key="1">
    <citation type="journal article" date="2020" name="mSystems">
        <title>Genome- and Community-Level Interaction Insights into Carbon Utilization and Element Cycling Functions of Hydrothermarchaeota in Hydrothermal Sediment.</title>
        <authorList>
            <person name="Zhou Z."/>
            <person name="Liu Y."/>
            <person name="Xu W."/>
            <person name="Pan J."/>
            <person name="Luo Z.H."/>
            <person name="Li M."/>
        </authorList>
    </citation>
    <scope>NUCLEOTIDE SEQUENCE [LARGE SCALE GENOMIC DNA]</scope>
    <source>
        <strain evidence="4">SpSt-418</strain>
    </source>
</reference>
<keyword evidence="3" id="KW-0812">Transmembrane</keyword>
<dbReference type="InterPro" id="IPR052534">
    <property type="entry name" value="Extracell_DNA_Util/SecSys_Comp"/>
</dbReference>
<dbReference type="PANTHER" id="PTHR40278">
    <property type="entry name" value="DNA UTILIZATION PROTEIN HOFN"/>
    <property type="match status" value="1"/>
</dbReference>
<feature type="transmembrane region" description="Helical" evidence="3">
    <location>
        <begin position="37"/>
        <end position="58"/>
    </location>
</feature>
<evidence type="ECO:0000256" key="1">
    <source>
        <dbReference type="SAM" id="Coils"/>
    </source>
</evidence>
<feature type="region of interest" description="Disordered" evidence="2">
    <location>
        <begin position="137"/>
        <end position="158"/>
    </location>
</feature>
<keyword evidence="3" id="KW-0472">Membrane</keyword>
<protein>
    <submittedName>
        <fullName evidence="4">Fimbrial assembly protein</fullName>
    </submittedName>
</protein>
<dbReference type="AlphaFoldDB" id="A0A7C3KE71"/>
<dbReference type="PANTHER" id="PTHR40278:SF1">
    <property type="entry name" value="DNA UTILIZATION PROTEIN HOFN"/>
    <property type="match status" value="1"/>
</dbReference>
<evidence type="ECO:0000256" key="2">
    <source>
        <dbReference type="SAM" id="MobiDB-lite"/>
    </source>
</evidence>
<evidence type="ECO:0000256" key="3">
    <source>
        <dbReference type="SAM" id="Phobius"/>
    </source>
</evidence>
<comment type="caution">
    <text evidence="4">The sequence shown here is derived from an EMBL/GenBank/DDBJ whole genome shotgun (WGS) entry which is preliminary data.</text>
</comment>
<organism evidence="4">
    <name type="scientific">Oscillatoriales cyanobacterium SpSt-418</name>
    <dbReference type="NCBI Taxonomy" id="2282169"/>
    <lineage>
        <taxon>Bacteria</taxon>
        <taxon>Bacillati</taxon>
        <taxon>Cyanobacteriota</taxon>
        <taxon>Cyanophyceae</taxon>
        <taxon>Oscillatoriophycideae</taxon>
        <taxon>Oscillatoriales</taxon>
    </lineage>
</organism>
<evidence type="ECO:0000313" key="4">
    <source>
        <dbReference type="EMBL" id="HFM98869.1"/>
    </source>
</evidence>
<feature type="region of interest" description="Disordered" evidence="2">
    <location>
        <begin position="270"/>
        <end position="295"/>
    </location>
</feature>